<evidence type="ECO:0000259" key="2">
    <source>
        <dbReference type="PROSITE" id="PS51468"/>
    </source>
</evidence>
<dbReference type="AlphaFoldDB" id="A0A9W9YSN2"/>
<dbReference type="Pfam" id="PF08487">
    <property type="entry name" value="VIT"/>
    <property type="match status" value="1"/>
</dbReference>
<evidence type="ECO:0000313" key="3">
    <source>
        <dbReference type="EMBL" id="KAJ7365507.1"/>
    </source>
</evidence>
<sequence>MNGRFGLVQKQNGTGVPLESINLQVDVQGFTAHVLATMKYTNKDENPIEAIYIFPLDEQSAVCGFQATIDGRTIVAEIQEKQEARDTYDDAISSGQSAFLLEESDESSDIFQISVGNLPPKTEAIVELRFVTELAVESEGRVVFALPTVLNPRFSPQDSAASLSTQIPRAAVVDSPYLFEFEMRVKAISAISEITSSSNALKVEIDEDDRSQAKVTLAEAHKFNKDVVVHILTREPFKPQAIVEDGVKIEGKEDKEGFMASPVVMLNFFPEFKSSESSDKGEFVFVVDRSGSMSGSNNNSAKETLLLFLKSLPDGCYFNVVGFGSSYQTLFKSSQLYNDKNVEKATDLAESMQADLGGTEILAPLEWVFSQPLVKGHPRQLFLLTDGEVGNTQQVIDLVQKHSATVRCFTFGIGSGASTALVKGVARAGKGTAEFVTAQEDRLQAKVIKTLKSALQPVISDVNVAWDLAKGWTVHQIPSSLPPLFSGDRLVVYGVLNASQNANEGGHNQVRLQGMFGNDEKMDHAITFSTPLTTNTRDIGLGTKGNVLVHQLAAKSLIQVKQDDHSETRSSGKGFEEAKTSIISISKSANVVSKFTSFVAVDKDSNQPVSGPLRKHVVRIPSYGCMGPQAMCYSMPTSMCVTKAKGGFPLKSRKKAVPDEHVLGASLAPSSAPKAKSKGFFSLPSLFGFSTKAPPPAAASVSMAAGRPPVYAILDFDDTDESSDDESLRRHNDKSFAKNLSDQFMNASPLLYGCPPPAPAQSQKKKDGPAVLQLIMLQKASGSWELTDQLVSLCGASRDALIKGCPKEISVDTSEGKLLWATALALVLLMGKFLDQKDEWEMIAEKATSG</sequence>
<comment type="caution">
    <text evidence="3">The sequence shown here is derived from an EMBL/GenBank/DDBJ whole genome shotgun (WGS) entry which is preliminary data.</text>
</comment>
<dbReference type="Gene3D" id="3.40.50.410">
    <property type="entry name" value="von Willebrand factor, type A domain"/>
    <property type="match status" value="1"/>
</dbReference>
<dbReference type="PROSITE" id="PS51468">
    <property type="entry name" value="VIT"/>
    <property type="match status" value="1"/>
</dbReference>
<proteinExistence type="predicted"/>
<reference evidence="3" key="1">
    <citation type="submission" date="2023-01" db="EMBL/GenBank/DDBJ databases">
        <title>Genome assembly of the deep-sea coral Lophelia pertusa.</title>
        <authorList>
            <person name="Herrera S."/>
            <person name="Cordes E."/>
        </authorList>
    </citation>
    <scope>NUCLEOTIDE SEQUENCE</scope>
    <source>
        <strain evidence="3">USNM1676648</strain>
        <tissue evidence="3">Polyp</tissue>
    </source>
</reference>
<dbReference type="PROSITE" id="PS50234">
    <property type="entry name" value="VWFA"/>
    <property type="match status" value="1"/>
</dbReference>
<feature type="domain" description="VWFA" evidence="1">
    <location>
        <begin position="282"/>
        <end position="451"/>
    </location>
</feature>
<dbReference type="SUPFAM" id="SSF53300">
    <property type="entry name" value="vWA-like"/>
    <property type="match status" value="1"/>
</dbReference>
<dbReference type="InterPro" id="IPR002035">
    <property type="entry name" value="VWF_A"/>
</dbReference>
<dbReference type="Proteomes" id="UP001163046">
    <property type="component" value="Unassembled WGS sequence"/>
</dbReference>
<dbReference type="PANTHER" id="PTHR45737:SF6">
    <property type="entry name" value="VON WILLEBRAND FACTOR A DOMAIN-CONTAINING PROTEIN 5A"/>
    <property type="match status" value="1"/>
</dbReference>
<dbReference type="PANTHER" id="PTHR45737">
    <property type="entry name" value="VON WILLEBRAND FACTOR A DOMAIN-CONTAINING PROTEIN 5A"/>
    <property type="match status" value="1"/>
</dbReference>
<dbReference type="SMART" id="SM00327">
    <property type="entry name" value="VWA"/>
    <property type="match status" value="1"/>
</dbReference>
<dbReference type="InterPro" id="IPR036465">
    <property type="entry name" value="vWFA_dom_sf"/>
</dbReference>
<dbReference type="InterPro" id="IPR013694">
    <property type="entry name" value="VIT"/>
</dbReference>
<feature type="domain" description="VIT" evidence="2">
    <location>
        <begin position="2"/>
        <end position="132"/>
    </location>
</feature>
<accession>A0A9W9YSN2</accession>
<organism evidence="3 4">
    <name type="scientific">Desmophyllum pertusum</name>
    <dbReference type="NCBI Taxonomy" id="174260"/>
    <lineage>
        <taxon>Eukaryota</taxon>
        <taxon>Metazoa</taxon>
        <taxon>Cnidaria</taxon>
        <taxon>Anthozoa</taxon>
        <taxon>Hexacorallia</taxon>
        <taxon>Scleractinia</taxon>
        <taxon>Caryophylliina</taxon>
        <taxon>Caryophylliidae</taxon>
        <taxon>Desmophyllum</taxon>
    </lineage>
</organism>
<dbReference type="Pfam" id="PF13768">
    <property type="entry name" value="VWA_3"/>
    <property type="match status" value="1"/>
</dbReference>
<dbReference type="SMART" id="SM00609">
    <property type="entry name" value="VIT"/>
    <property type="match status" value="1"/>
</dbReference>
<gene>
    <name evidence="3" type="primary">VWA5A_1</name>
    <name evidence="3" type="ORF">OS493_005616</name>
</gene>
<protein>
    <submittedName>
        <fullName evidence="3">von Willebrand factor A domain-containing protein 5A</fullName>
    </submittedName>
</protein>
<dbReference type="EMBL" id="MU827303">
    <property type="protein sequence ID" value="KAJ7365507.1"/>
    <property type="molecule type" value="Genomic_DNA"/>
</dbReference>
<name>A0A9W9YSN2_9CNID</name>
<dbReference type="OrthoDB" id="5968829at2759"/>
<keyword evidence="4" id="KW-1185">Reference proteome</keyword>
<evidence type="ECO:0000313" key="4">
    <source>
        <dbReference type="Proteomes" id="UP001163046"/>
    </source>
</evidence>
<evidence type="ECO:0000259" key="1">
    <source>
        <dbReference type="PROSITE" id="PS50234"/>
    </source>
</evidence>